<keyword evidence="1" id="KW-0378">Hydrolase</keyword>
<sequence>KAALLVIDIQKGDLVKDPDSEYGIKYPSIVEYWNKRIADLVLPNTSKLISLFRELGLPVIYTRNGAVTPSGKEMAERLRVKRKFKKGARYRGIDAYEIADQIHPVEGELVIDKLTSGAFNFSMLDHALRNMKVEDVVITGVLTDMCVLGTARVASEIGYNSMICEDACATLTQRAHIDALMVHARCFGRVETVEDIMTELSG</sequence>
<accession>A0A382ERX3</accession>
<feature type="domain" description="Isochorismatase-like" evidence="2">
    <location>
        <begin position="3"/>
        <end position="195"/>
    </location>
</feature>
<dbReference type="Pfam" id="PF00857">
    <property type="entry name" value="Isochorismatase"/>
    <property type="match status" value="1"/>
</dbReference>
<dbReference type="PANTHER" id="PTHR43540">
    <property type="entry name" value="PEROXYUREIDOACRYLATE/UREIDOACRYLATE AMIDOHYDROLASE-RELATED"/>
    <property type="match status" value="1"/>
</dbReference>
<organism evidence="3">
    <name type="scientific">marine metagenome</name>
    <dbReference type="NCBI Taxonomy" id="408172"/>
    <lineage>
        <taxon>unclassified sequences</taxon>
        <taxon>metagenomes</taxon>
        <taxon>ecological metagenomes</taxon>
    </lineage>
</organism>
<protein>
    <recommendedName>
        <fullName evidence="2">Isochorismatase-like domain-containing protein</fullName>
    </recommendedName>
</protein>
<evidence type="ECO:0000256" key="1">
    <source>
        <dbReference type="ARBA" id="ARBA00022801"/>
    </source>
</evidence>
<name>A0A382ERX3_9ZZZZ</name>
<dbReference type="AlphaFoldDB" id="A0A382ERX3"/>
<dbReference type="CDD" id="cd00431">
    <property type="entry name" value="cysteine_hydrolases"/>
    <property type="match status" value="1"/>
</dbReference>
<dbReference type="InterPro" id="IPR036380">
    <property type="entry name" value="Isochorismatase-like_sf"/>
</dbReference>
<dbReference type="Gene3D" id="3.40.50.850">
    <property type="entry name" value="Isochorismatase-like"/>
    <property type="match status" value="1"/>
</dbReference>
<dbReference type="PANTHER" id="PTHR43540:SF1">
    <property type="entry name" value="ISOCHORISMATASE HYDROLASE"/>
    <property type="match status" value="1"/>
</dbReference>
<dbReference type="EMBL" id="UINC01046013">
    <property type="protein sequence ID" value="SVB53480.1"/>
    <property type="molecule type" value="Genomic_DNA"/>
</dbReference>
<reference evidence="3" key="1">
    <citation type="submission" date="2018-05" db="EMBL/GenBank/DDBJ databases">
        <authorList>
            <person name="Lanie J.A."/>
            <person name="Ng W.-L."/>
            <person name="Kazmierczak K.M."/>
            <person name="Andrzejewski T.M."/>
            <person name="Davidsen T.M."/>
            <person name="Wayne K.J."/>
            <person name="Tettelin H."/>
            <person name="Glass J.I."/>
            <person name="Rusch D."/>
            <person name="Podicherti R."/>
            <person name="Tsui H.-C.T."/>
            <person name="Winkler M.E."/>
        </authorList>
    </citation>
    <scope>NUCLEOTIDE SEQUENCE</scope>
</reference>
<feature type="non-terminal residue" evidence="3">
    <location>
        <position position="1"/>
    </location>
</feature>
<evidence type="ECO:0000259" key="2">
    <source>
        <dbReference type="Pfam" id="PF00857"/>
    </source>
</evidence>
<evidence type="ECO:0000313" key="3">
    <source>
        <dbReference type="EMBL" id="SVB53480.1"/>
    </source>
</evidence>
<dbReference type="GO" id="GO:0016787">
    <property type="term" value="F:hydrolase activity"/>
    <property type="evidence" value="ECO:0007669"/>
    <property type="project" value="UniProtKB-KW"/>
</dbReference>
<dbReference type="SUPFAM" id="SSF52499">
    <property type="entry name" value="Isochorismatase-like hydrolases"/>
    <property type="match status" value="1"/>
</dbReference>
<gene>
    <name evidence="3" type="ORF">METZ01_LOCUS206334</name>
</gene>
<dbReference type="InterPro" id="IPR000868">
    <property type="entry name" value="Isochorismatase-like_dom"/>
</dbReference>
<proteinExistence type="predicted"/>
<dbReference type="InterPro" id="IPR050272">
    <property type="entry name" value="Isochorismatase-like_hydrls"/>
</dbReference>